<dbReference type="EMBL" id="CAKXAJ010024707">
    <property type="protein sequence ID" value="CAH2229250.1"/>
    <property type="molecule type" value="Genomic_DNA"/>
</dbReference>
<comment type="caution">
    <text evidence="1">The sequence shown here is derived from an EMBL/GenBank/DDBJ whole genome shotgun (WGS) entry which is preliminary data.</text>
</comment>
<gene>
    <name evidence="1" type="primary">jg9009</name>
    <name evidence="1" type="ORF">PAEG_LOCUS8733</name>
</gene>
<keyword evidence="2" id="KW-1185">Reference proteome</keyword>
<proteinExistence type="predicted"/>
<organism evidence="1 2">
    <name type="scientific">Pararge aegeria aegeria</name>
    <dbReference type="NCBI Taxonomy" id="348720"/>
    <lineage>
        <taxon>Eukaryota</taxon>
        <taxon>Metazoa</taxon>
        <taxon>Ecdysozoa</taxon>
        <taxon>Arthropoda</taxon>
        <taxon>Hexapoda</taxon>
        <taxon>Insecta</taxon>
        <taxon>Pterygota</taxon>
        <taxon>Neoptera</taxon>
        <taxon>Endopterygota</taxon>
        <taxon>Lepidoptera</taxon>
        <taxon>Glossata</taxon>
        <taxon>Ditrysia</taxon>
        <taxon>Papilionoidea</taxon>
        <taxon>Nymphalidae</taxon>
        <taxon>Satyrinae</taxon>
        <taxon>Satyrini</taxon>
        <taxon>Parargina</taxon>
        <taxon>Pararge</taxon>
    </lineage>
</organism>
<name>A0A8S4R0D6_9NEOP</name>
<sequence>MSCYRRDLCLLKRKKIKSTYVPKSTASLIFSRDLTTIVRFLLNLFFFFINSDEINEGYLHGVRASFPAQVVEAAGAEVTGSARRGTLASARVARQAGRPEGAACANK</sequence>
<accession>A0A8S4R0D6</accession>
<reference evidence="1" key="1">
    <citation type="submission" date="2022-03" db="EMBL/GenBank/DDBJ databases">
        <authorList>
            <person name="Lindestad O."/>
        </authorList>
    </citation>
    <scope>NUCLEOTIDE SEQUENCE</scope>
</reference>
<protein>
    <submittedName>
        <fullName evidence="1">Jg9009 protein</fullName>
    </submittedName>
</protein>
<evidence type="ECO:0000313" key="2">
    <source>
        <dbReference type="Proteomes" id="UP000838756"/>
    </source>
</evidence>
<evidence type="ECO:0000313" key="1">
    <source>
        <dbReference type="EMBL" id="CAH2229250.1"/>
    </source>
</evidence>
<dbReference type="Proteomes" id="UP000838756">
    <property type="component" value="Unassembled WGS sequence"/>
</dbReference>
<dbReference type="AlphaFoldDB" id="A0A8S4R0D6"/>